<dbReference type="CDD" id="cd02121">
    <property type="entry name" value="PA_GCPII_like"/>
    <property type="match status" value="1"/>
</dbReference>
<dbReference type="Pfam" id="PF02225">
    <property type="entry name" value="PA"/>
    <property type="match status" value="1"/>
</dbReference>
<dbReference type="Gene3D" id="3.40.630.10">
    <property type="entry name" value="Zn peptidases"/>
    <property type="match status" value="1"/>
</dbReference>
<dbReference type="InterPro" id="IPR007365">
    <property type="entry name" value="TFR-like_dimer_dom"/>
</dbReference>
<dbReference type="EMBL" id="ML996565">
    <property type="protein sequence ID" value="KAF2762514.1"/>
    <property type="molecule type" value="Genomic_DNA"/>
</dbReference>
<sequence>MAQWTADRWTENGIQAHLAEYVVYLNYPVSKALTLTLPNGTVFTPDLEEAVLAQDETTSYPNRIPTFHGYSASGNASAEYVYVGRGQQVDFERLLALGISLEGKIALAKYGGPFRGLKVKNSQEYGMIGTIIFSDPGDDGNITEANGYAPYPDGPARNPTQVQKGSVEFLSIYPGDPTTPGYPSKHDSPRADASDVLPHIPSLPISYGNAIPFLAALDGHGVSGEEVNRTKWIGALNVTYSTGPAPGAVIDMHNLMEDAITPIWDVIDFINGTDPEETILIGNHRDAWLVGGAADPNSGSAVLVEMSKAFGKLLQTGWKPRRNIVFASWDAEEYGIVGSTEWVEEFVNPWLTNTAVTYLNIDIACSGPRFDVSASPELHTLVQDTMKKVLWPLPGGAPSNQTLYDIWTAESGEIGVLGSGSDYTSFVHRGIGAVDMGAGGGGNDPVYPYHSNYDTYHWMTTYGDPGYHVHAAVGQYASLLLYHLSTDALIPFDITAWGTELDTYLSALTSTLESTGAANSLDTLPLSSAITYFQSHITDITSAYTNALVSDDAALISIVNAKLRDFQRGFISQGGLPGREFYQHAIYAPGLDTGYAPVTFPGITEAVDKRDFGLAAEWVEKTARAIRVAADILKT</sequence>
<dbReference type="Gene3D" id="3.50.30.30">
    <property type="match status" value="1"/>
</dbReference>
<feature type="domain" description="Transferrin receptor-like dimerisation" evidence="3">
    <location>
        <begin position="525"/>
        <end position="634"/>
    </location>
</feature>
<dbReference type="SUPFAM" id="SSF47672">
    <property type="entry name" value="Transferrin receptor-like dimerisation domain"/>
    <property type="match status" value="1"/>
</dbReference>
<evidence type="ECO:0000259" key="2">
    <source>
        <dbReference type="Pfam" id="PF02225"/>
    </source>
</evidence>
<dbReference type="InterPro" id="IPR039373">
    <property type="entry name" value="Peptidase_M28B"/>
</dbReference>
<dbReference type="InterPro" id="IPR036757">
    <property type="entry name" value="TFR-like_dimer_dom_sf"/>
</dbReference>
<dbReference type="FunFam" id="3.50.30.30:FF:000008">
    <property type="entry name" value="Glutamate carboxypeptidase 2"/>
    <property type="match status" value="1"/>
</dbReference>
<dbReference type="Gene3D" id="1.20.930.40">
    <property type="entry name" value="Transferrin receptor-like, dimerisation domain"/>
    <property type="match status" value="1"/>
</dbReference>
<evidence type="ECO:0000259" key="4">
    <source>
        <dbReference type="Pfam" id="PF04389"/>
    </source>
</evidence>
<dbReference type="RefSeq" id="XP_033604965.1">
    <property type="nucleotide sequence ID" value="XM_033742982.1"/>
</dbReference>
<dbReference type="FunFam" id="3.40.630.10:FF:000101">
    <property type="entry name" value="N-acetylated alpha-linked acidic dipeptidase like 1"/>
    <property type="match status" value="1"/>
</dbReference>
<comment type="similarity">
    <text evidence="1">Belongs to the peptidase M28 family. M28B subfamily.</text>
</comment>
<dbReference type="Proteomes" id="UP000799437">
    <property type="component" value="Unassembled WGS sequence"/>
</dbReference>
<evidence type="ECO:0000313" key="5">
    <source>
        <dbReference type="EMBL" id="KAF2762514.1"/>
    </source>
</evidence>
<dbReference type="PANTHER" id="PTHR10404:SF46">
    <property type="entry name" value="VACUOLAR PROTEIN SORTING-ASSOCIATED PROTEIN 70"/>
    <property type="match status" value="1"/>
</dbReference>
<dbReference type="AlphaFoldDB" id="A0A6A6WJN9"/>
<dbReference type="PANTHER" id="PTHR10404">
    <property type="entry name" value="N-ACETYLATED-ALPHA-LINKED ACIDIC DIPEPTIDASE"/>
    <property type="match status" value="1"/>
</dbReference>
<dbReference type="CDD" id="cd08022">
    <property type="entry name" value="M28_PSMA_like"/>
    <property type="match status" value="1"/>
</dbReference>
<feature type="domain" description="PA" evidence="2">
    <location>
        <begin position="83"/>
        <end position="154"/>
    </location>
</feature>
<dbReference type="InterPro" id="IPR046450">
    <property type="entry name" value="PA_dom_sf"/>
</dbReference>
<dbReference type="SUPFAM" id="SSF53187">
    <property type="entry name" value="Zn-dependent exopeptidases"/>
    <property type="match status" value="1"/>
</dbReference>
<evidence type="ECO:0000313" key="6">
    <source>
        <dbReference type="Proteomes" id="UP000799437"/>
    </source>
</evidence>
<dbReference type="Pfam" id="PF04389">
    <property type="entry name" value="Peptidase_M28"/>
    <property type="match status" value="1"/>
</dbReference>
<keyword evidence="6" id="KW-1185">Reference proteome</keyword>
<accession>A0A6A6WJN9</accession>
<dbReference type="OrthoDB" id="5841748at2759"/>
<dbReference type="Pfam" id="PF04253">
    <property type="entry name" value="TFR_dimer"/>
    <property type="match status" value="1"/>
</dbReference>
<name>A0A6A6WJN9_9PEZI</name>
<evidence type="ECO:0000259" key="3">
    <source>
        <dbReference type="Pfam" id="PF04253"/>
    </source>
</evidence>
<dbReference type="InterPro" id="IPR003137">
    <property type="entry name" value="PA_domain"/>
</dbReference>
<organism evidence="5 6">
    <name type="scientific">Pseudovirgaria hyperparasitica</name>
    <dbReference type="NCBI Taxonomy" id="470096"/>
    <lineage>
        <taxon>Eukaryota</taxon>
        <taxon>Fungi</taxon>
        <taxon>Dikarya</taxon>
        <taxon>Ascomycota</taxon>
        <taxon>Pezizomycotina</taxon>
        <taxon>Dothideomycetes</taxon>
        <taxon>Dothideomycetes incertae sedis</taxon>
        <taxon>Acrospermales</taxon>
        <taxon>Acrospermaceae</taxon>
        <taxon>Pseudovirgaria</taxon>
    </lineage>
</organism>
<dbReference type="GeneID" id="54484036"/>
<feature type="domain" description="Peptidase M28" evidence="4">
    <location>
        <begin position="266"/>
        <end position="457"/>
    </location>
</feature>
<protein>
    <submittedName>
        <fullName evidence="5">Zn-dependent exopeptidase</fullName>
    </submittedName>
</protein>
<reference evidence="5" key="1">
    <citation type="journal article" date="2020" name="Stud. Mycol.">
        <title>101 Dothideomycetes genomes: a test case for predicting lifestyles and emergence of pathogens.</title>
        <authorList>
            <person name="Haridas S."/>
            <person name="Albert R."/>
            <person name="Binder M."/>
            <person name="Bloem J."/>
            <person name="Labutti K."/>
            <person name="Salamov A."/>
            <person name="Andreopoulos B."/>
            <person name="Baker S."/>
            <person name="Barry K."/>
            <person name="Bills G."/>
            <person name="Bluhm B."/>
            <person name="Cannon C."/>
            <person name="Castanera R."/>
            <person name="Culley D."/>
            <person name="Daum C."/>
            <person name="Ezra D."/>
            <person name="Gonzalez J."/>
            <person name="Henrissat B."/>
            <person name="Kuo A."/>
            <person name="Liang C."/>
            <person name="Lipzen A."/>
            <person name="Lutzoni F."/>
            <person name="Magnuson J."/>
            <person name="Mondo S."/>
            <person name="Nolan M."/>
            <person name="Ohm R."/>
            <person name="Pangilinan J."/>
            <person name="Park H.-J."/>
            <person name="Ramirez L."/>
            <person name="Alfaro M."/>
            <person name="Sun H."/>
            <person name="Tritt A."/>
            <person name="Yoshinaga Y."/>
            <person name="Zwiers L.-H."/>
            <person name="Turgeon B."/>
            <person name="Goodwin S."/>
            <person name="Spatafora J."/>
            <person name="Crous P."/>
            <person name="Grigoriev I."/>
        </authorList>
    </citation>
    <scope>NUCLEOTIDE SEQUENCE</scope>
    <source>
        <strain evidence="5">CBS 121739</strain>
    </source>
</reference>
<gene>
    <name evidence="5" type="ORF">EJ05DRAFT_471520</name>
</gene>
<dbReference type="SUPFAM" id="SSF52025">
    <property type="entry name" value="PA domain"/>
    <property type="match status" value="1"/>
</dbReference>
<dbReference type="GO" id="GO:0004180">
    <property type="term" value="F:carboxypeptidase activity"/>
    <property type="evidence" value="ECO:0007669"/>
    <property type="project" value="TreeGrafter"/>
</dbReference>
<evidence type="ECO:0000256" key="1">
    <source>
        <dbReference type="ARBA" id="ARBA00005634"/>
    </source>
</evidence>
<proteinExistence type="inferred from homology"/>
<dbReference type="InterPro" id="IPR007484">
    <property type="entry name" value="Peptidase_M28"/>
</dbReference>